<reference evidence="2 3" key="2">
    <citation type="submission" date="2019-01" db="EMBL/GenBank/DDBJ databases">
        <title>Tautonia sociabilis, a novel thermotolerant planctomycete of Isosphaeraceae family, isolated from a 4000 m deep subterranean habitat.</title>
        <authorList>
            <person name="Kovaleva O.L."/>
            <person name="Elcheninov A.G."/>
            <person name="Van Heerden E."/>
            <person name="Toshchakov S.V."/>
            <person name="Novikov A."/>
            <person name="Bonch-Osmolovskaya E.A."/>
            <person name="Kublanov I.V."/>
        </authorList>
    </citation>
    <scope>NUCLEOTIDE SEQUENCE [LARGE SCALE GENOMIC DNA]</scope>
    <source>
        <strain evidence="2 3">GM2012</strain>
    </source>
</reference>
<reference evidence="2 3" key="1">
    <citation type="submission" date="2018-12" db="EMBL/GenBank/DDBJ databases">
        <authorList>
            <person name="Toschakov S.V."/>
        </authorList>
    </citation>
    <scope>NUCLEOTIDE SEQUENCE [LARGE SCALE GENOMIC DNA]</scope>
    <source>
        <strain evidence="2 3">GM2012</strain>
    </source>
</reference>
<evidence type="ECO:0000259" key="1">
    <source>
        <dbReference type="Pfam" id="PF07596"/>
    </source>
</evidence>
<dbReference type="PANTHER" id="PTHR30093">
    <property type="entry name" value="GENERAL SECRETION PATHWAY PROTEIN G"/>
    <property type="match status" value="1"/>
</dbReference>
<dbReference type="SUPFAM" id="SSF54523">
    <property type="entry name" value="Pili subunits"/>
    <property type="match status" value="1"/>
</dbReference>
<dbReference type="EMBL" id="RYZH01000063">
    <property type="protein sequence ID" value="RUL83184.1"/>
    <property type="molecule type" value="Genomic_DNA"/>
</dbReference>
<dbReference type="InterPro" id="IPR045584">
    <property type="entry name" value="Pilin-like"/>
</dbReference>
<gene>
    <name evidence="2" type="ORF">TsocGM_22575</name>
</gene>
<dbReference type="InterPro" id="IPR012902">
    <property type="entry name" value="N_methyl_site"/>
</dbReference>
<protein>
    <submittedName>
        <fullName evidence="2">DUF1559 domain-containing protein</fullName>
    </submittedName>
</protein>
<dbReference type="NCBIfam" id="TIGR04294">
    <property type="entry name" value="pre_pil_HX9DG"/>
    <property type="match status" value="1"/>
</dbReference>
<comment type="caution">
    <text evidence="2">The sequence shown here is derived from an EMBL/GenBank/DDBJ whole genome shotgun (WGS) entry which is preliminary data.</text>
</comment>
<dbReference type="OrthoDB" id="212259at2"/>
<dbReference type="AlphaFoldDB" id="A0A432MDV9"/>
<evidence type="ECO:0000313" key="3">
    <source>
        <dbReference type="Proteomes" id="UP000280296"/>
    </source>
</evidence>
<dbReference type="InterPro" id="IPR027558">
    <property type="entry name" value="Pre_pil_HX9DG_C"/>
</dbReference>
<dbReference type="Pfam" id="PF07596">
    <property type="entry name" value="SBP_bac_10"/>
    <property type="match status" value="1"/>
</dbReference>
<organism evidence="2 3">
    <name type="scientific">Tautonia sociabilis</name>
    <dbReference type="NCBI Taxonomy" id="2080755"/>
    <lineage>
        <taxon>Bacteria</taxon>
        <taxon>Pseudomonadati</taxon>
        <taxon>Planctomycetota</taxon>
        <taxon>Planctomycetia</taxon>
        <taxon>Isosphaerales</taxon>
        <taxon>Isosphaeraceae</taxon>
        <taxon>Tautonia</taxon>
    </lineage>
</organism>
<evidence type="ECO:0000313" key="2">
    <source>
        <dbReference type="EMBL" id="RUL83184.1"/>
    </source>
</evidence>
<dbReference type="Pfam" id="PF07963">
    <property type="entry name" value="N_methyl"/>
    <property type="match status" value="1"/>
</dbReference>
<proteinExistence type="predicted"/>
<dbReference type="Gene3D" id="3.30.700.10">
    <property type="entry name" value="Glycoprotein, Type 4 Pilin"/>
    <property type="match status" value="1"/>
</dbReference>
<sequence>MTNRTRSFSRANGFTLIELLVVIAIIGVLIALLLPAVQSAREAARRVQCVNNLKQLGLAMHAYHDAVGCLPGYRVTGAAAPYASILPFLEQEPLGSAYNFDHPWDSASNTTVTSVPLNVYTCPSNPVAGERPASGFGTSDYTVIRSATNWADHKAMYEGGEYARFAAVRDGLSNTCMQYESAGRAHWFLLGVSDPASPPWDYYGSAPWGTVVESWAGIGNGGWWFPVSVRLDPSRGTPDITWFAGSSVINVGNWYGAPYSFHPGGVNLGMADGSVRFLKEHTSLEVLSALSSRDGGEVISASDF</sequence>
<keyword evidence="3" id="KW-1185">Reference proteome</keyword>
<accession>A0A432MDV9</accession>
<name>A0A432MDV9_9BACT</name>
<dbReference type="RefSeq" id="WP_126727721.1">
    <property type="nucleotide sequence ID" value="NZ_RYZH01000063.1"/>
</dbReference>
<dbReference type="NCBIfam" id="TIGR02532">
    <property type="entry name" value="IV_pilin_GFxxxE"/>
    <property type="match status" value="1"/>
</dbReference>
<dbReference type="Proteomes" id="UP000280296">
    <property type="component" value="Unassembled WGS sequence"/>
</dbReference>
<dbReference type="PANTHER" id="PTHR30093:SF2">
    <property type="entry name" value="TYPE II SECRETION SYSTEM PROTEIN H"/>
    <property type="match status" value="1"/>
</dbReference>
<dbReference type="InterPro" id="IPR011453">
    <property type="entry name" value="DUF1559"/>
</dbReference>
<feature type="domain" description="DUF1559" evidence="1">
    <location>
        <begin position="38"/>
        <end position="282"/>
    </location>
</feature>